<dbReference type="EMBL" id="VIIS01000992">
    <property type="protein sequence ID" value="KAF0302995.1"/>
    <property type="molecule type" value="Genomic_DNA"/>
</dbReference>
<evidence type="ECO:0000313" key="3">
    <source>
        <dbReference type="Proteomes" id="UP000440578"/>
    </source>
</evidence>
<organism evidence="2 3">
    <name type="scientific">Amphibalanus amphitrite</name>
    <name type="common">Striped barnacle</name>
    <name type="synonym">Balanus amphitrite</name>
    <dbReference type="NCBI Taxonomy" id="1232801"/>
    <lineage>
        <taxon>Eukaryota</taxon>
        <taxon>Metazoa</taxon>
        <taxon>Ecdysozoa</taxon>
        <taxon>Arthropoda</taxon>
        <taxon>Crustacea</taxon>
        <taxon>Multicrustacea</taxon>
        <taxon>Cirripedia</taxon>
        <taxon>Thoracica</taxon>
        <taxon>Thoracicalcarea</taxon>
        <taxon>Balanomorpha</taxon>
        <taxon>Balanoidea</taxon>
        <taxon>Balanidae</taxon>
        <taxon>Amphibalaninae</taxon>
        <taxon>Amphibalanus</taxon>
    </lineage>
</organism>
<protein>
    <recommendedName>
        <fullName evidence="4">J domain-containing protein</fullName>
    </recommendedName>
</protein>
<dbReference type="AlphaFoldDB" id="A0A6A4W8Z4"/>
<evidence type="ECO:0000256" key="1">
    <source>
        <dbReference type="SAM" id="Coils"/>
    </source>
</evidence>
<reference evidence="2 3" key="1">
    <citation type="submission" date="2019-07" db="EMBL/GenBank/DDBJ databases">
        <title>Draft genome assembly of a fouling barnacle, Amphibalanus amphitrite (Darwin, 1854): The first reference genome for Thecostraca.</title>
        <authorList>
            <person name="Kim W."/>
        </authorList>
    </citation>
    <scope>NUCLEOTIDE SEQUENCE [LARGE SCALE GENOMIC DNA]</scope>
    <source>
        <strain evidence="2">SNU_AA5</strain>
        <tissue evidence="2">Soma without cirri and trophi</tissue>
    </source>
</reference>
<evidence type="ECO:0008006" key="4">
    <source>
        <dbReference type="Google" id="ProtNLM"/>
    </source>
</evidence>
<gene>
    <name evidence="2" type="ORF">FJT64_025001</name>
</gene>
<feature type="coiled-coil region" evidence="1">
    <location>
        <begin position="102"/>
        <end position="200"/>
    </location>
</feature>
<evidence type="ECO:0000313" key="2">
    <source>
        <dbReference type="EMBL" id="KAF0302995.1"/>
    </source>
</evidence>
<proteinExistence type="predicted"/>
<comment type="caution">
    <text evidence="2">The sequence shown here is derived from an EMBL/GenBank/DDBJ whole genome shotgun (WGS) entry which is preliminary data.</text>
</comment>
<dbReference type="Proteomes" id="UP000440578">
    <property type="component" value="Unassembled WGS sequence"/>
</dbReference>
<sequence>MDAVDSSPEFRANLARRVRRLQARVHPDRHSGDEFLSRVVNICATVLRDHGPEYVRWATRRNGRTAMEVVRAVLLLLPPLQDLPSEDRARLAGLVEHLGTQLRSSEAAVSEERRRARRAEEKAAAARRAAVDAEAARCAQESRARAETERLLERIASLEARVDGQEAEPCRQILSAEAAISSAETRAEEARTQVHRLTAEVAARPPVQPQVLRQCLEAMVDNRSLSHVVRRTARKLLNKILS</sequence>
<accession>A0A6A4W8Z4</accession>
<name>A0A6A4W8Z4_AMPAM</name>
<keyword evidence="1" id="KW-0175">Coiled coil</keyword>
<keyword evidence="3" id="KW-1185">Reference proteome</keyword>